<protein>
    <submittedName>
        <fullName evidence="1">Uncharacterized protein</fullName>
    </submittedName>
</protein>
<keyword evidence="2" id="KW-1185">Reference proteome</keyword>
<evidence type="ECO:0000313" key="2">
    <source>
        <dbReference type="Proteomes" id="UP001207468"/>
    </source>
</evidence>
<gene>
    <name evidence="1" type="ORF">F5148DRAFT_389223</name>
</gene>
<comment type="caution">
    <text evidence="1">The sequence shown here is derived from an EMBL/GenBank/DDBJ whole genome shotgun (WGS) entry which is preliminary data.</text>
</comment>
<sequence length="197" mass="21713">MTCVRDGQDPEEIQFKTLTHPPPPGVSLSSSRASCSSCRGASLSVWQSRSIRALSPLVRMYRPALHAPAPARTPRPHHLCPPQDFSRRCVSCWRSPSPLVLPRCRHWGSGSPRCDCLARIQGGRGRARRAGCRRGMAQRCTCVWRVPVLWGAEDEEVLRACGDEGMVKEEELPRPLCVCACACCMLFSSPSSGLLLM</sequence>
<reference evidence="1" key="1">
    <citation type="submission" date="2021-03" db="EMBL/GenBank/DDBJ databases">
        <title>Evolutionary priming and transition to the ectomycorrhizal habit in an iconic lineage of mushroom-forming fungi: is preadaptation a requirement?</title>
        <authorList>
            <consortium name="DOE Joint Genome Institute"/>
            <person name="Looney B.P."/>
            <person name="Miyauchi S."/>
            <person name="Morin E."/>
            <person name="Drula E."/>
            <person name="Courty P.E."/>
            <person name="Chicoki N."/>
            <person name="Fauchery L."/>
            <person name="Kohler A."/>
            <person name="Kuo A."/>
            <person name="LaButti K."/>
            <person name="Pangilinan J."/>
            <person name="Lipzen A."/>
            <person name="Riley R."/>
            <person name="Andreopoulos W."/>
            <person name="He G."/>
            <person name="Johnson J."/>
            <person name="Barry K.W."/>
            <person name="Grigoriev I.V."/>
            <person name="Nagy L."/>
            <person name="Hibbett D."/>
            <person name="Henrissat B."/>
            <person name="Matheny P.B."/>
            <person name="Labbe J."/>
            <person name="Martin A.F."/>
        </authorList>
    </citation>
    <scope>NUCLEOTIDE SEQUENCE</scope>
    <source>
        <strain evidence="1">BPL698</strain>
    </source>
</reference>
<name>A0ACC0U1N6_9AGAM</name>
<dbReference type="EMBL" id="JAGFNK010000249">
    <property type="protein sequence ID" value="KAI9455529.1"/>
    <property type="molecule type" value="Genomic_DNA"/>
</dbReference>
<proteinExistence type="predicted"/>
<evidence type="ECO:0000313" key="1">
    <source>
        <dbReference type="EMBL" id="KAI9455529.1"/>
    </source>
</evidence>
<accession>A0ACC0U1N6</accession>
<organism evidence="1 2">
    <name type="scientific">Russula earlei</name>
    <dbReference type="NCBI Taxonomy" id="71964"/>
    <lineage>
        <taxon>Eukaryota</taxon>
        <taxon>Fungi</taxon>
        <taxon>Dikarya</taxon>
        <taxon>Basidiomycota</taxon>
        <taxon>Agaricomycotina</taxon>
        <taxon>Agaricomycetes</taxon>
        <taxon>Russulales</taxon>
        <taxon>Russulaceae</taxon>
        <taxon>Russula</taxon>
    </lineage>
</organism>
<dbReference type="Proteomes" id="UP001207468">
    <property type="component" value="Unassembled WGS sequence"/>
</dbReference>